<evidence type="ECO:0000313" key="1">
    <source>
        <dbReference type="EMBL" id="MCT9810806.1"/>
    </source>
</evidence>
<comment type="caution">
    <text evidence="1">The sequence shown here is derived from an EMBL/GenBank/DDBJ whole genome shotgun (WGS) entry which is preliminary data.</text>
</comment>
<name>A0ABT2PJY8_9BURK</name>
<dbReference type="EMBL" id="JAODYH010000004">
    <property type="protein sequence ID" value="MCT9810806.1"/>
    <property type="molecule type" value="Genomic_DNA"/>
</dbReference>
<reference evidence="1 2" key="1">
    <citation type="submission" date="2022-09" db="EMBL/GenBank/DDBJ databases">
        <title>Draft genome of isolate Be4.</title>
        <authorList>
            <person name="Sanchez-Castro I."/>
            <person name="Martinez-Rodriguez P."/>
            <person name="Descostes M."/>
            <person name="Merroun M."/>
        </authorList>
    </citation>
    <scope>NUCLEOTIDE SEQUENCE [LARGE SCALE GENOMIC DNA]</scope>
    <source>
        <strain evidence="1 2">Be4</strain>
    </source>
</reference>
<gene>
    <name evidence="1" type="ORF">N0K08_09175</name>
</gene>
<dbReference type="Proteomes" id="UP001525968">
    <property type="component" value="Unassembled WGS sequence"/>
</dbReference>
<sequence>MKITSHAEKIGRLLQLRERLDPLQDFELWYWTCLTTGTNIWNASLHACQLTSEDRAFSTIPGVHVVPQADGSFRRELRGPGDVSHVGWPAIPGDMPEPIKRLEAALHSLEEHRDPCLRADRTPTPAIVEECNRAMAQAIAVYRALVREERLP</sequence>
<keyword evidence="2" id="KW-1185">Reference proteome</keyword>
<dbReference type="RefSeq" id="WP_261499940.1">
    <property type="nucleotide sequence ID" value="NZ_JAODYH010000004.1"/>
</dbReference>
<organism evidence="1 2">
    <name type="scientific">Acidovorax bellezanensis</name>
    <dbReference type="NCBI Taxonomy" id="2976702"/>
    <lineage>
        <taxon>Bacteria</taxon>
        <taxon>Pseudomonadati</taxon>
        <taxon>Pseudomonadota</taxon>
        <taxon>Betaproteobacteria</taxon>
        <taxon>Burkholderiales</taxon>
        <taxon>Comamonadaceae</taxon>
        <taxon>Acidovorax</taxon>
    </lineage>
</organism>
<evidence type="ECO:0000313" key="2">
    <source>
        <dbReference type="Proteomes" id="UP001525968"/>
    </source>
</evidence>
<accession>A0ABT2PJY8</accession>
<proteinExistence type="predicted"/>
<protein>
    <submittedName>
        <fullName evidence="1">Uncharacterized protein</fullName>
    </submittedName>
</protein>